<dbReference type="SUPFAM" id="SSF49265">
    <property type="entry name" value="Fibronectin type III"/>
    <property type="match status" value="1"/>
</dbReference>
<evidence type="ECO:0000256" key="1">
    <source>
        <dbReference type="SAM" id="SignalP"/>
    </source>
</evidence>
<sequence length="900" mass="94498">MRKRRLAALLLAATPMAYAKAPYADKVAGLDSLPGPVFKALDREALAREDALYQVKGHAPIRFAIGRDVKLSPNAHGSWRDDANGMSVWRLKVTADEAAHLNFGFRRIALPVDAELTIYDGSGESRLGPYRSQDISPTGQLWTPVLQGDSAMIEVTLPTAQRDQLDLELNRIGQGYRGFGHSDKVCKSGACNTDVACLGESDPWNGPRRAVAAITVNGTDTCTGSLLNNTANDHRMLFATATHCGISNDSAAQSTLVYWLYESATCRTPGSSASGTALPKPSRTTQGLRFLAQTANPFAGSAPAGDRSDFTLIELNTPPPDNDFELHWAGWDRRAPPTTCSAPTDPSSTVGLCASIHHPSVDEKRITFVESNLILGNISGAANVHWRANWDPTPPILPNIPAPQPTSLPPSVTEPGSSGSPLYNAEQRLVGVLSGGASACGVGPGSLNDEYGGLFHAWEGLGTATTRMRDYLDPTSSNANFIDGIDECTPPDAPTMVQAVANGDNRIDISWAASSGAATYRVLRSDGTCPGGSFSVIDTVAGTSLSDLDVSGGSSYSYRLQALGADACPSTQSSCVDAAATGVCNAPPTFAGLTAASSADTAQCGINLSWGTASGSCGMASSIVYNVYRSTSPGFEPSSGNRFASCLTSNSLLNLNVEPDTTYHYLVLAEDLGSAGAGPCGGGREDTNRVYRSAEALGLIDELLADDVESGDGLWTMTGSGGGSNFAIVETAAHSPTHAWFVANASSTSDRQLNLASPLVIPGGAQYRLEFQHQFATENRYDGAVLEYSLNGTTWTDITAANGAVPANANRFISGAYTQTMNSGSAIAGRSAWTGNSGSFVPVQVDLSDFAGQTVHLRFRFASDSSIGGTGWWIDTIRVLTQSSCTAESFSVFWSGFEGS</sequence>
<dbReference type="Gene3D" id="2.60.40.10">
    <property type="entry name" value="Immunoglobulins"/>
    <property type="match status" value="2"/>
</dbReference>
<keyword evidence="1" id="KW-0732">Signal</keyword>
<organism evidence="2 3">
    <name type="scientific">Pseudomarimonas arenosa</name>
    <dbReference type="NCBI Taxonomy" id="2774145"/>
    <lineage>
        <taxon>Bacteria</taxon>
        <taxon>Pseudomonadati</taxon>
        <taxon>Pseudomonadota</taxon>
        <taxon>Gammaproteobacteria</taxon>
        <taxon>Lysobacterales</taxon>
        <taxon>Lysobacteraceae</taxon>
        <taxon>Pseudomarimonas</taxon>
    </lineage>
</organism>
<gene>
    <name evidence="2" type="ORF">IFO71_13310</name>
</gene>
<keyword evidence="3" id="KW-1185">Reference proteome</keyword>
<dbReference type="InterPro" id="IPR013783">
    <property type="entry name" value="Ig-like_fold"/>
</dbReference>
<evidence type="ECO:0000313" key="2">
    <source>
        <dbReference type="EMBL" id="MBD8526715.1"/>
    </source>
</evidence>
<dbReference type="AlphaFoldDB" id="A0AAW3ZMK9"/>
<dbReference type="InterPro" id="IPR036116">
    <property type="entry name" value="FN3_sf"/>
</dbReference>
<evidence type="ECO:0000313" key="3">
    <source>
        <dbReference type="Proteomes" id="UP000613768"/>
    </source>
</evidence>
<comment type="caution">
    <text evidence="2">The sequence shown here is derived from an EMBL/GenBank/DDBJ whole genome shotgun (WGS) entry which is preliminary data.</text>
</comment>
<accession>A0AAW3ZMK9</accession>
<name>A0AAW3ZMK9_9GAMM</name>
<dbReference type="PANTHER" id="PTHR36234:SF5">
    <property type="entry name" value="LYSYL ENDOPEPTIDASE"/>
    <property type="match status" value="1"/>
</dbReference>
<proteinExistence type="predicted"/>
<dbReference type="Proteomes" id="UP000613768">
    <property type="component" value="Unassembled WGS sequence"/>
</dbReference>
<feature type="chain" id="PRO_5043688782" evidence="1">
    <location>
        <begin position="20"/>
        <end position="900"/>
    </location>
</feature>
<dbReference type="RefSeq" id="WP_192030135.1">
    <property type="nucleotide sequence ID" value="NZ_JACYTR010000029.1"/>
</dbReference>
<dbReference type="EMBL" id="JACYTR010000029">
    <property type="protein sequence ID" value="MBD8526715.1"/>
    <property type="molecule type" value="Genomic_DNA"/>
</dbReference>
<dbReference type="PANTHER" id="PTHR36234">
    <property type="entry name" value="LYSYL ENDOPEPTIDASE"/>
    <property type="match status" value="1"/>
</dbReference>
<dbReference type="Gene3D" id="2.60.120.260">
    <property type="entry name" value="Galactose-binding domain-like"/>
    <property type="match status" value="1"/>
</dbReference>
<reference evidence="2 3" key="1">
    <citation type="submission" date="2020-09" db="EMBL/GenBank/DDBJ databases">
        <title>Pseudoxanthomonas sp. CAU 1598 isolated from sand of Yaerae Beach.</title>
        <authorList>
            <person name="Kim W."/>
        </authorList>
    </citation>
    <scope>NUCLEOTIDE SEQUENCE [LARGE SCALE GENOMIC DNA]</scope>
    <source>
        <strain evidence="2 3">CAU 1598</strain>
    </source>
</reference>
<feature type="signal peptide" evidence="1">
    <location>
        <begin position="1"/>
        <end position="19"/>
    </location>
</feature>
<dbReference type="Pfam" id="PF20773">
    <property type="entry name" value="InhA-like_MAM"/>
    <property type="match status" value="1"/>
</dbReference>
<dbReference type="InterPro" id="IPR009003">
    <property type="entry name" value="Peptidase_S1_PA"/>
</dbReference>
<dbReference type="SUPFAM" id="SSF50494">
    <property type="entry name" value="Trypsin-like serine proteases"/>
    <property type="match status" value="1"/>
</dbReference>
<protein>
    <submittedName>
        <fullName evidence="2">Immune inhibitor A</fullName>
    </submittedName>
</protein>
<dbReference type="InterPro" id="IPR043504">
    <property type="entry name" value="Peptidase_S1_PA_chymotrypsin"/>
</dbReference>
<dbReference type="Gene3D" id="2.40.10.10">
    <property type="entry name" value="Trypsin-like serine proteases"/>
    <property type="match status" value="2"/>
</dbReference>